<evidence type="ECO:0000256" key="3">
    <source>
        <dbReference type="ARBA" id="ARBA00004806"/>
    </source>
</evidence>
<evidence type="ECO:0000313" key="16">
    <source>
        <dbReference type="EMBL" id="PZN81707.1"/>
    </source>
</evidence>
<evidence type="ECO:0000256" key="13">
    <source>
        <dbReference type="HAMAP-Rule" id="MF_00065"/>
    </source>
</evidence>
<dbReference type="UniPathway" id="UPA00140">
    <property type="reaction ID" value="UER00205"/>
</dbReference>
<evidence type="ECO:0000256" key="5">
    <source>
        <dbReference type="ARBA" id="ARBA00012121"/>
    </source>
</evidence>
<evidence type="ECO:0000256" key="11">
    <source>
        <dbReference type="ARBA" id="ARBA00031393"/>
    </source>
</evidence>
<comment type="caution">
    <text evidence="16">The sequence shown here is derived from an EMBL/GenBank/DDBJ whole genome shotgun (WGS) entry which is preliminary data.</text>
</comment>
<accession>A0A2W4TGC5</accession>
<dbReference type="InterPro" id="IPR059117">
    <property type="entry name" value="APS_kinase_dom"/>
</dbReference>
<dbReference type="FunFam" id="3.40.50.300:FF:000212">
    <property type="entry name" value="Adenylyl-sulfate kinase"/>
    <property type="match status" value="1"/>
</dbReference>
<dbReference type="GO" id="GO:0070814">
    <property type="term" value="P:hydrogen sulfide biosynthetic process"/>
    <property type="evidence" value="ECO:0007669"/>
    <property type="project" value="UniProtKB-UniRule"/>
</dbReference>
<dbReference type="Gene3D" id="3.40.50.300">
    <property type="entry name" value="P-loop containing nucleotide triphosphate hydrolases"/>
    <property type="match status" value="1"/>
</dbReference>
<evidence type="ECO:0000256" key="4">
    <source>
        <dbReference type="ARBA" id="ARBA00007008"/>
    </source>
</evidence>
<dbReference type="Pfam" id="PF01583">
    <property type="entry name" value="APS_kinase"/>
    <property type="match status" value="1"/>
</dbReference>
<dbReference type="EC" id="2.7.1.25" evidence="5 13"/>
<feature type="domain" description="APS kinase" evidence="15">
    <location>
        <begin position="24"/>
        <end position="173"/>
    </location>
</feature>
<dbReference type="GO" id="GO:0000103">
    <property type="term" value="P:sulfate assimilation"/>
    <property type="evidence" value="ECO:0007669"/>
    <property type="project" value="UniProtKB-UniRule"/>
</dbReference>
<comment type="catalytic activity">
    <reaction evidence="1 13 14">
        <text>adenosine 5'-phosphosulfate + ATP = 3'-phosphoadenylyl sulfate + ADP + H(+)</text>
        <dbReference type="Rhea" id="RHEA:24152"/>
        <dbReference type="ChEBI" id="CHEBI:15378"/>
        <dbReference type="ChEBI" id="CHEBI:30616"/>
        <dbReference type="ChEBI" id="CHEBI:58243"/>
        <dbReference type="ChEBI" id="CHEBI:58339"/>
        <dbReference type="ChEBI" id="CHEBI:456216"/>
        <dbReference type="EC" id="2.7.1.25"/>
    </reaction>
</comment>
<dbReference type="NCBIfam" id="TIGR00455">
    <property type="entry name" value="apsK"/>
    <property type="match status" value="1"/>
</dbReference>
<comment type="function">
    <text evidence="2 13 14">Catalyzes the synthesis of activated sulfate.</text>
</comment>
<evidence type="ECO:0000256" key="10">
    <source>
        <dbReference type="ARBA" id="ARBA00029724"/>
    </source>
</evidence>
<evidence type="ECO:0000256" key="1">
    <source>
        <dbReference type="ARBA" id="ARBA00001823"/>
    </source>
</evidence>
<comment type="pathway">
    <text evidence="3 13 14">Sulfur metabolism; hydrogen sulfide biosynthesis; sulfite from sulfate: step 2/3.</text>
</comment>
<feature type="active site" description="Phosphoserine intermediate" evidence="13">
    <location>
        <position position="106"/>
    </location>
</feature>
<evidence type="ECO:0000256" key="14">
    <source>
        <dbReference type="RuleBase" id="RU004347"/>
    </source>
</evidence>
<evidence type="ECO:0000256" key="6">
    <source>
        <dbReference type="ARBA" id="ARBA00022679"/>
    </source>
</evidence>
<evidence type="ECO:0000256" key="12">
    <source>
        <dbReference type="ARBA" id="ARBA00031464"/>
    </source>
</evidence>
<dbReference type="GO" id="GO:0004020">
    <property type="term" value="F:adenylylsulfate kinase activity"/>
    <property type="evidence" value="ECO:0007669"/>
    <property type="project" value="UniProtKB-UniRule"/>
</dbReference>
<name>A0A2W4TGC5_9GAMM</name>
<dbReference type="NCBIfam" id="NF003013">
    <property type="entry name" value="PRK03846.1"/>
    <property type="match status" value="1"/>
</dbReference>
<comment type="similarity">
    <text evidence="4 13 14">Belongs to the APS kinase family.</text>
</comment>
<organism evidence="16 17">
    <name type="scientific">Candidatus Methylumidiphilus alinenensis</name>
    <dbReference type="NCBI Taxonomy" id="2202197"/>
    <lineage>
        <taxon>Bacteria</taxon>
        <taxon>Pseudomonadati</taxon>
        <taxon>Pseudomonadota</taxon>
        <taxon>Gammaproteobacteria</taxon>
        <taxon>Methylococcales</taxon>
        <taxon>Candidatus Methylumidiphilus</taxon>
    </lineage>
</organism>
<dbReference type="Proteomes" id="UP000249396">
    <property type="component" value="Unassembled WGS sequence"/>
</dbReference>
<dbReference type="InterPro" id="IPR027417">
    <property type="entry name" value="P-loop_NTPase"/>
</dbReference>
<evidence type="ECO:0000256" key="7">
    <source>
        <dbReference type="ARBA" id="ARBA00022741"/>
    </source>
</evidence>
<evidence type="ECO:0000256" key="9">
    <source>
        <dbReference type="ARBA" id="ARBA00022840"/>
    </source>
</evidence>
<proteinExistence type="inferred from homology"/>
<evidence type="ECO:0000313" key="17">
    <source>
        <dbReference type="Proteomes" id="UP000249396"/>
    </source>
</evidence>
<dbReference type="PANTHER" id="PTHR11055:SF1">
    <property type="entry name" value="PAPS SYNTHETASE, ISOFORM D"/>
    <property type="match status" value="1"/>
</dbReference>
<protein>
    <recommendedName>
        <fullName evidence="5 13">Adenylyl-sulfate kinase</fullName>
        <ecNumber evidence="5 13">2.7.1.25</ecNumber>
    </recommendedName>
    <alternativeName>
        <fullName evidence="11 13">APS kinase</fullName>
    </alternativeName>
    <alternativeName>
        <fullName evidence="12 13">ATP adenosine-5'-phosphosulfate 3'-phosphotransferase</fullName>
    </alternativeName>
    <alternativeName>
        <fullName evidence="10 13">Adenosine-5'-phosphosulfate kinase</fullName>
    </alternativeName>
</protein>
<dbReference type="HAMAP" id="MF_00065">
    <property type="entry name" value="Adenylyl_sulf_kinase"/>
    <property type="match status" value="1"/>
</dbReference>
<evidence type="ECO:0000256" key="8">
    <source>
        <dbReference type="ARBA" id="ARBA00022777"/>
    </source>
</evidence>
<dbReference type="SUPFAM" id="SSF52540">
    <property type="entry name" value="P-loop containing nucleoside triphosphate hydrolases"/>
    <property type="match status" value="1"/>
</dbReference>
<dbReference type="EMBL" id="QJPH01000259">
    <property type="protein sequence ID" value="PZN81707.1"/>
    <property type="molecule type" value="Genomic_DNA"/>
</dbReference>
<dbReference type="InterPro" id="IPR002891">
    <property type="entry name" value="APS"/>
</dbReference>
<feature type="binding site" evidence="13">
    <location>
        <begin position="32"/>
        <end position="39"/>
    </location>
    <ligand>
        <name>ATP</name>
        <dbReference type="ChEBI" id="CHEBI:30616"/>
    </ligand>
</feature>
<keyword evidence="7 13" id="KW-0547">Nucleotide-binding</keyword>
<keyword evidence="8 13" id="KW-0418">Kinase</keyword>
<evidence type="ECO:0000256" key="2">
    <source>
        <dbReference type="ARBA" id="ARBA00002632"/>
    </source>
</evidence>
<dbReference type="CDD" id="cd02027">
    <property type="entry name" value="APSK"/>
    <property type="match status" value="1"/>
</dbReference>
<keyword evidence="13" id="KW-0597">Phosphoprotein</keyword>
<keyword evidence="6 13" id="KW-0808">Transferase</keyword>
<dbReference type="AlphaFoldDB" id="A0A2W4TGC5"/>
<reference evidence="16 17" key="1">
    <citation type="journal article" date="2018" name="Aquat. Microb. Ecol.">
        <title>Gammaproteobacterial methanotrophs dominate.</title>
        <authorList>
            <person name="Rissanen A.J."/>
            <person name="Saarenheimo J."/>
            <person name="Tiirola M."/>
            <person name="Peura S."/>
            <person name="Aalto S.L."/>
            <person name="Karvinen A."/>
            <person name="Nykanen H."/>
        </authorList>
    </citation>
    <scope>NUCLEOTIDE SEQUENCE [LARGE SCALE GENOMIC DNA]</scope>
    <source>
        <strain evidence="16">AMbin10</strain>
    </source>
</reference>
<dbReference type="GO" id="GO:0005524">
    <property type="term" value="F:ATP binding"/>
    <property type="evidence" value="ECO:0007669"/>
    <property type="project" value="UniProtKB-UniRule"/>
</dbReference>
<keyword evidence="9 13" id="KW-0067">ATP-binding</keyword>
<dbReference type="PANTHER" id="PTHR11055">
    <property type="entry name" value="BIFUNCTIONAL 3'-PHOSPHOADENOSINE 5'-PHOSPHOSULFATE SYNTHASE"/>
    <property type="match status" value="1"/>
</dbReference>
<gene>
    <name evidence="13 16" type="primary">cysC</name>
    <name evidence="16" type="ORF">DM484_07910</name>
</gene>
<evidence type="ECO:0000259" key="15">
    <source>
        <dbReference type="Pfam" id="PF01583"/>
    </source>
</evidence>
<sequence>MNTNILWHRAIVDRQSRERQSGHRSFILWFTGLSGSGKSTLAHRVEEILHQRGCRTYVFDGDNVRHGLCADLGFADKDRAENIRRIGEMGKLFVDSGCIALTAFISPFRADRNKVRALLEPGDFIEIYCQASLDVCEQRDVKGLYQKARLGKIAEFTGISSPYEEPESPEMLVMTGEQDVDTCAGQIIEYLEQTGKIR</sequence>